<gene>
    <name evidence="1" type="ORF">CEXT_214971</name>
</gene>
<keyword evidence="2" id="KW-1185">Reference proteome</keyword>
<organism evidence="1 2">
    <name type="scientific">Caerostris extrusa</name>
    <name type="common">Bark spider</name>
    <name type="synonym">Caerostris bankana</name>
    <dbReference type="NCBI Taxonomy" id="172846"/>
    <lineage>
        <taxon>Eukaryota</taxon>
        <taxon>Metazoa</taxon>
        <taxon>Ecdysozoa</taxon>
        <taxon>Arthropoda</taxon>
        <taxon>Chelicerata</taxon>
        <taxon>Arachnida</taxon>
        <taxon>Araneae</taxon>
        <taxon>Araneomorphae</taxon>
        <taxon>Entelegynae</taxon>
        <taxon>Araneoidea</taxon>
        <taxon>Araneidae</taxon>
        <taxon>Caerostris</taxon>
    </lineage>
</organism>
<sequence>METHFVPFFFSKYEYLSSLIHPKKTLYSPTERQDGPLLTFPFTLLLHNPPINYATPAKFLQRIAIFANEIMIVGQSSPEAAADGSA</sequence>
<name>A0AAV4M5G6_CAEEX</name>
<accession>A0AAV4M5G6</accession>
<dbReference type="Proteomes" id="UP001054945">
    <property type="component" value="Unassembled WGS sequence"/>
</dbReference>
<dbReference type="EMBL" id="BPLR01019374">
    <property type="protein sequence ID" value="GIX67100.1"/>
    <property type="molecule type" value="Genomic_DNA"/>
</dbReference>
<evidence type="ECO:0000313" key="1">
    <source>
        <dbReference type="EMBL" id="GIX67100.1"/>
    </source>
</evidence>
<protein>
    <submittedName>
        <fullName evidence="1">Uncharacterized protein</fullName>
    </submittedName>
</protein>
<evidence type="ECO:0000313" key="2">
    <source>
        <dbReference type="Proteomes" id="UP001054945"/>
    </source>
</evidence>
<comment type="caution">
    <text evidence="1">The sequence shown here is derived from an EMBL/GenBank/DDBJ whole genome shotgun (WGS) entry which is preliminary data.</text>
</comment>
<dbReference type="AlphaFoldDB" id="A0AAV4M5G6"/>
<reference evidence="1 2" key="1">
    <citation type="submission" date="2021-06" db="EMBL/GenBank/DDBJ databases">
        <title>Caerostris extrusa draft genome.</title>
        <authorList>
            <person name="Kono N."/>
            <person name="Arakawa K."/>
        </authorList>
    </citation>
    <scope>NUCLEOTIDE SEQUENCE [LARGE SCALE GENOMIC DNA]</scope>
</reference>
<proteinExistence type="predicted"/>